<evidence type="ECO:0000313" key="3">
    <source>
        <dbReference type="Proteomes" id="UP000294555"/>
    </source>
</evidence>
<reference evidence="2 3" key="1">
    <citation type="submission" date="2019-02" db="EMBL/GenBank/DDBJ databases">
        <title>Investigation of anaerobic lignin degradation for improved lignocellulosic biofuels.</title>
        <authorList>
            <person name="Deangelis K."/>
        </authorList>
    </citation>
    <scope>NUCLEOTIDE SEQUENCE [LARGE SCALE GENOMIC DNA]</scope>
    <source>
        <strain evidence="2 3">159R</strain>
    </source>
</reference>
<dbReference type="Proteomes" id="UP000294555">
    <property type="component" value="Unassembled WGS sequence"/>
</dbReference>
<keyword evidence="3" id="KW-1185">Reference proteome</keyword>
<dbReference type="OrthoDB" id="9807959at2"/>
<evidence type="ECO:0000259" key="1">
    <source>
        <dbReference type="Pfam" id="PF15919"/>
    </source>
</evidence>
<organism evidence="2 3">
    <name type="scientific">Sodalis ligni</name>
    <dbReference type="NCBI Taxonomy" id="2697027"/>
    <lineage>
        <taxon>Bacteria</taxon>
        <taxon>Pseudomonadati</taxon>
        <taxon>Pseudomonadota</taxon>
        <taxon>Gammaproteobacteria</taxon>
        <taxon>Enterobacterales</taxon>
        <taxon>Bruguierivoracaceae</taxon>
        <taxon>Sodalis</taxon>
    </lineage>
</organism>
<gene>
    <name evidence="2" type="ORF">EZJ58_2887</name>
</gene>
<dbReference type="InterPro" id="IPR031807">
    <property type="entry name" value="HicB-like"/>
</dbReference>
<dbReference type="AlphaFoldDB" id="A0A4R1NG66"/>
<dbReference type="RefSeq" id="WP_132923513.1">
    <property type="nucleotide sequence ID" value="NZ_CP075169.1"/>
</dbReference>
<dbReference type="EMBL" id="SJOI01000001">
    <property type="protein sequence ID" value="TCL04751.1"/>
    <property type="molecule type" value="Genomic_DNA"/>
</dbReference>
<comment type="caution">
    <text evidence="2">The sequence shown here is derived from an EMBL/GenBank/DDBJ whole genome shotgun (WGS) entry which is preliminary data.</text>
</comment>
<dbReference type="SUPFAM" id="SSF143100">
    <property type="entry name" value="TTHA1013/TTHA0281-like"/>
    <property type="match status" value="1"/>
</dbReference>
<name>A0A4R1NG66_9GAMM</name>
<dbReference type="InterPro" id="IPR035069">
    <property type="entry name" value="TTHA1013/TTHA0281-like"/>
</dbReference>
<accession>A0A4R1NG66</accession>
<dbReference type="Pfam" id="PF15919">
    <property type="entry name" value="HicB_lk_antitox"/>
    <property type="match status" value="1"/>
</dbReference>
<proteinExistence type="predicted"/>
<feature type="domain" description="HicB-like antitoxin of toxin-antitoxin system" evidence="1">
    <location>
        <begin position="3"/>
        <end position="129"/>
    </location>
</feature>
<dbReference type="Gene3D" id="1.10.1220.10">
    <property type="entry name" value="Met repressor-like"/>
    <property type="match status" value="1"/>
</dbReference>
<dbReference type="GO" id="GO:0006355">
    <property type="term" value="P:regulation of DNA-templated transcription"/>
    <property type="evidence" value="ECO:0007669"/>
    <property type="project" value="InterPro"/>
</dbReference>
<dbReference type="CDD" id="cd22231">
    <property type="entry name" value="RHH_NikR_HicB-like"/>
    <property type="match status" value="1"/>
</dbReference>
<dbReference type="Gene3D" id="3.30.160.250">
    <property type="match status" value="1"/>
</dbReference>
<protein>
    <submittedName>
        <fullName evidence="2">Putative RNase H-like HicB family nuclease</fullName>
    </submittedName>
</protein>
<sequence>MIYPIFIFRNDHGFDGYFPGIEGCFFASDTLAGVSKDAEEAFAVHIEALIEEGHPLPPPPKDVQCYLGDARLAEENGIVGFVDIDPTKYERKAVKFNLTMPQNLLTAIDRYITTSRHYKNRSQFLSELAREKIAH</sequence>
<evidence type="ECO:0000313" key="2">
    <source>
        <dbReference type="EMBL" id="TCL04751.1"/>
    </source>
</evidence>
<dbReference type="GO" id="GO:0043565">
    <property type="term" value="F:sequence-specific DNA binding"/>
    <property type="evidence" value="ECO:0007669"/>
    <property type="project" value="UniProtKB-ARBA"/>
</dbReference>
<dbReference type="InterPro" id="IPR013321">
    <property type="entry name" value="Arc_rbn_hlx_hlx"/>
</dbReference>